<protein>
    <submittedName>
        <fullName evidence="2">Plasma membrane localization protein</fullName>
    </submittedName>
</protein>
<evidence type="ECO:0000256" key="1">
    <source>
        <dbReference type="SAM" id="MobiDB-lite"/>
    </source>
</evidence>
<dbReference type="Gene3D" id="1.25.10.10">
    <property type="entry name" value="Leucine-rich Repeat Variant"/>
    <property type="match status" value="1"/>
</dbReference>
<dbReference type="SUPFAM" id="SSF48371">
    <property type="entry name" value="ARM repeat"/>
    <property type="match status" value="1"/>
</dbReference>
<dbReference type="Proteomes" id="UP001527925">
    <property type="component" value="Unassembled WGS sequence"/>
</dbReference>
<keyword evidence="3" id="KW-1185">Reference proteome</keyword>
<name>A0ABR4MYK4_9FUNG</name>
<accession>A0ABR4MYK4</accession>
<dbReference type="InterPro" id="IPR049150">
    <property type="entry name" value="EFR3_HEAT-like_rpt"/>
</dbReference>
<dbReference type="InterPro" id="IPR011989">
    <property type="entry name" value="ARM-like"/>
</dbReference>
<dbReference type="Pfam" id="PF21072">
    <property type="entry name" value="EFR3"/>
    <property type="match status" value="1"/>
</dbReference>
<gene>
    <name evidence="2" type="primary">EFR3</name>
    <name evidence="2" type="ORF">HK105_208225</name>
</gene>
<comment type="caution">
    <text evidence="2">The sequence shown here is derived from an EMBL/GenBank/DDBJ whole genome shotgun (WGS) entry which is preliminary data.</text>
</comment>
<dbReference type="PANTHER" id="PTHR12444">
    <property type="entry name" value="PROTEIN EFR3 HOMOLOG CMP44E"/>
    <property type="match status" value="1"/>
</dbReference>
<organism evidence="2 3">
    <name type="scientific">Polyrhizophydium stewartii</name>
    <dbReference type="NCBI Taxonomy" id="2732419"/>
    <lineage>
        <taxon>Eukaryota</taxon>
        <taxon>Fungi</taxon>
        <taxon>Fungi incertae sedis</taxon>
        <taxon>Chytridiomycota</taxon>
        <taxon>Chytridiomycota incertae sedis</taxon>
        <taxon>Chytridiomycetes</taxon>
        <taxon>Rhizophydiales</taxon>
        <taxon>Rhizophydiales incertae sedis</taxon>
        <taxon>Polyrhizophydium</taxon>
    </lineage>
</organism>
<dbReference type="PANTHER" id="PTHR12444:SF8">
    <property type="entry name" value="PROTEIN EFR3 HOMOLOG CMP44E"/>
    <property type="match status" value="1"/>
</dbReference>
<sequence>MAAPCGGVCSKHVSLINNVYPKEPGEEGPRGSALSLVIFYATTKPQKLPKIGAYLEKRVKADTRKSRFGYIRVTLQILHSLLSECRQNSNLISKNILRIILDVLHSPDPDLVMQATSIFILFSSHHNHQNVIDSEFAAIYSQLIEKFCNEAAYETSDATLQHKTRLSGLKALEAVCGSDSFVLSPNLVPYSKKIIPAVLANMGPSKPRPESTELATPSMYTKRRSITDHLITDDELKHSAKVCISGLFGQANVTNLKEFLLSTSKFLDEKSLWSSSVYTLEVVRAVTHVVQSQYHYVILSLMLERLEFETKPEIKTTVIRVLTFLISDGEGISGLTIPELLETFARHLRSSVEKPATDDQMQLHAHARLQQALVEAIGSLAFHLAYPNQINDILSFLVNRLIAEHGSVEASILLLRALDQVMIVYTRRFTSSETKRLSIIPANISFELVTPTLVLMSHPSADARLPYFPFLYKALGLAVPARDDRDSHGLVALHSSLWRVLYDSSLNPSHNPADFVIVGMLATRMLQFMPVEDLFVSVPIFMRLQDHVIEGRVASPEQQRAIGSLVVEYFIHVAMFLSNSELLAYTQSVKQTRLDGHEWSPGFELTCEAIDTLHTRTFSETEASAARECQPITSFLDRVNVADCLARDSRLGEFEEANSRLVADTLLWESSMPTTPLRPNAPDLSRLSVPDSMPHGFIGRRASQRRSPSPSNIKQAASTRSASEQPYTTVRVEDLRDALASDAKAPAIPGKILDTSNIDLDLLSRETTGQSDENVTNLLQTIASTFGKSGQAGKIKIRAAEAVELDWLTARSRELSREAQASPGLTRTRSISQQRIRSSESSSSLRGVKLREPDMLGLEATQ</sequence>
<feature type="region of interest" description="Disordered" evidence="1">
    <location>
        <begin position="816"/>
        <end position="862"/>
    </location>
</feature>
<evidence type="ECO:0000313" key="2">
    <source>
        <dbReference type="EMBL" id="KAL2912310.1"/>
    </source>
</evidence>
<reference evidence="2 3" key="1">
    <citation type="submission" date="2023-09" db="EMBL/GenBank/DDBJ databases">
        <title>Pangenome analysis of Batrachochytrium dendrobatidis and related Chytrids.</title>
        <authorList>
            <person name="Yacoub M.N."/>
            <person name="Stajich J.E."/>
            <person name="James T.Y."/>
        </authorList>
    </citation>
    <scope>NUCLEOTIDE SEQUENCE [LARGE SCALE GENOMIC DNA]</scope>
    <source>
        <strain evidence="2 3">JEL0888</strain>
    </source>
</reference>
<dbReference type="InterPro" id="IPR016024">
    <property type="entry name" value="ARM-type_fold"/>
</dbReference>
<dbReference type="EMBL" id="JADGIZ020000071">
    <property type="protein sequence ID" value="KAL2912310.1"/>
    <property type="molecule type" value="Genomic_DNA"/>
</dbReference>
<feature type="region of interest" description="Disordered" evidence="1">
    <location>
        <begin position="673"/>
        <end position="728"/>
    </location>
</feature>
<feature type="compositionally biased region" description="Polar residues" evidence="1">
    <location>
        <begin position="712"/>
        <end position="728"/>
    </location>
</feature>
<evidence type="ECO:0000313" key="3">
    <source>
        <dbReference type="Proteomes" id="UP001527925"/>
    </source>
</evidence>
<proteinExistence type="predicted"/>
<dbReference type="InterPro" id="IPR051851">
    <property type="entry name" value="EFR3_Homologs"/>
</dbReference>
<feature type="compositionally biased region" description="Low complexity" evidence="1">
    <location>
        <begin position="826"/>
        <end position="844"/>
    </location>
</feature>